<dbReference type="InterPro" id="IPR036390">
    <property type="entry name" value="WH_DNA-bd_sf"/>
</dbReference>
<evidence type="ECO:0000256" key="6">
    <source>
        <dbReference type="SAM" id="MobiDB-lite"/>
    </source>
</evidence>
<organism evidence="8 9">
    <name type="scientific">Jiangella rhizosphaerae</name>
    <dbReference type="NCBI Taxonomy" id="2293569"/>
    <lineage>
        <taxon>Bacteria</taxon>
        <taxon>Bacillati</taxon>
        <taxon>Actinomycetota</taxon>
        <taxon>Actinomycetes</taxon>
        <taxon>Jiangellales</taxon>
        <taxon>Jiangellaceae</taxon>
        <taxon>Jiangella</taxon>
    </lineage>
</organism>
<dbReference type="PRINTS" id="PR00035">
    <property type="entry name" value="HTHGNTR"/>
</dbReference>
<evidence type="ECO:0000256" key="1">
    <source>
        <dbReference type="ARBA" id="ARBA00005384"/>
    </source>
</evidence>
<feature type="domain" description="HTH gntR-type" evidence="7">
    <location>
        <begin position="31"/>
        <end position="99"/>
    </location>
</feature>
<dbReference type="Proteomes" id="UP000284057">
    <property type="component" value="Unassembled WGS sequence"/>
</dbReference>
<keyword evidence="8" id="KW-0808">Transferase</keyword>
<dbReference type="PANTHER" id="PTHR46577:SF1">
    <property type="entry name" value="HTH-TYPE TRANSCRIPTIONAL REGULATORY PROTEIN GABR"/>
    <property type="match status" value="1"/>
</dbReference>
<keyword evidence="2" id="KW-0663">Pyridoxal phosphate</keyword>
<evidence type="ECO:0000313" key="9">
    <source>
        <dbReference type="Proteomes" id="UP000284057"/>
    </source>
</evidence>
<evidence type="ECO:0000259" key="7">
    <source>
        <dbReference type="PROSITE" id="PS50949"/>
    </source>
</evidence>
<dbReference type="InterPro" id="IPR036388">
    <property type="entry name" value="WH-like_DNA-bd_sf"/>
</dbReference>
<dbReference type="InterPro" id="IPR015422">
    <property type="entry name" value="PyrdxlP-dep_Trfase_small"/>
</dbReference>
<keyword evidence="9" id="KW-1185">Reference proteome</keyword>
<keyword evidence="3" id="KW-0805">Transcription regulation</keyword>
<dbReference type="Gene3D" id="3.40.640.10">
    <property type="entry name" value="Type I PLP-dependent aspartate aminotransferase-like (Major domain)"/>
    <property type="match status" value="1"/>
</dbReference>
<dbReference type="InterPro" id="IPR015421">
    <property type="entry name" value="PyrdxlP-dep_Trfase_major"/>
</dbReference>
<dbReference type="GO" id="GO:0008483">
    <property type="term" value="F:transaminase activity"/>
    <property type="evidence" value="ECO:0007669"/>
    <property type="project" value="UniProtKB-KW"/>
</dbReference>
<dbReference type="GO" id="GO:0030170">
    <property type="term" value="F:pyridoxal phosphate binding"/>
    <property type="evidence" value="ECO:0007669"/>
    <property type="project" value="InterPro"/>
</dbReference>
<dbReference type="OrthoDB" id="199743at2"/>
<dbReference type="EMBL" id="QUAL01000399">
    <property type="protein sequence ID" value="RIQ12656.1"/>
    <property type="molecule type" value="Genomic_DNA"/>
</dbReference>
<dbReference type="InterPro" id="IPR000524">
    <property type="entry name" value="Tscrpt_reg_HTH_GntR"/>
</dbReference>
<keyword evidence="5" id="KW-0804">Transcription</keyword>
<dbReference type="PANTHER" id="PTHR46577">
    <property type="entry name" value="HTH-TYPE TRANSCRIPTIONAL REGULATORY PROTEIN GABR"/>
    <property type="match status" value="1"/>
</dbReference>
<sequence>MHSQSCQSGLVRTVTGPQLAALIGDRSDAGGPAYARVAAAIRLLVLDGRLPLETRLPGERELAAALGVSRTTVTAAYDELRGGGYAVSRRGSGTRTALPPSRANGSAGGATGPTWTPWAADGSDLLDLAHAAPEAPADVRRAYDAALEQLPRHLPGSGYHLFGLPELRTAVADRLTARGLPTLPEQVLVTSGAQHAFTLVLQLVTGPGDRVLVEQPTYPNALDAIGRHGATAVPVPLADDGWDLAAVAAAVRQTAPRLAYLMPDFHNPTGLLAADAERRELGAVLTRSRTLTVVDETLVELALDGPVPPPLATYLPDDLTVTVGSASKTLWGGLRIGWARAGTALIRRLAAVRASVEMGSPVVEQLAVAELIRGLDATLPPRRAELRTRRDALVAALAERLPSWRARVPAGGLVLWCDLGAPVSSRLVVAAERHGIRLAAGPRFGVDGAFERRLRLPYTHPVDVLGSAVDTLEQAFRTVTADGPAAADTVDAVA</sequence>
<dbReference type="Gene3D" id="1.10.10.10">
    <property type="entry name" value="Winged helix-like DNA-binding domain superfamily/Winged helix DNA-binding domain"/>
    <property type="match status" value="1"/>
</dbReference>
<evidence type="ECO:0000256" key="2">
    <source>
        <dbReference type="ARBA" id="ARBA00022898"/>
    </source>
</evidence>
<dbReference type="CDD" id="cd07377">
    <property type="entry name" value="WHTH_GntR"/>
    <property type="match status" value="1"/>
</dbReference>
<evidence type="ECO:0000256" key="3">
    <source>
        <dbReference type="ARBA" id="ARBA00023015"/>
    </source>
</evidence>
<dbReference type="InterPro" id="IPR051446">
    <property type="entry name" value="HTH_trans_reg/aminotransferase"/>
</dbReference>
<keyword evidence="8" id="KW-0032">Aminotransferase</keyword>
<accession>A0A418KI46</accession>
<dbReference type="SMART" id="SM00345">
    <property type="entry name" value="HTH_GNTR"/>
    <property type="match status" value="1"/>
</dbReference>
<evidence type="ECO:0000256" key="5">
    <source>
        <dbReference type="ARBA" id="ARBA00023163"/>
    </source>
</evidence>
<dbReference type="InterPro" id="IPR015424">
    <property type="entry name" value="PyrdxlP-dep_Trfase"/>
</dbReference>
<proteinExistence type="inferred from homology"/>
<evidence type="ECO:0000313" key="8">
    <source>
        <dbReference type="EMBL" id="RIQ12656.1"/>
    </source>
</evidence>
<comment type="similarity">
    <text evidence="1">In the C-terminal section; belongs to the class-I pyridoxal-phosphate-dependent aminotransferase family.</text>
</comment>
<dbReference type="SUPFAM" id="SSF53383">
    <property type="entry name" value="PLP-dependent transferases"/>
    <property type="match status" value="1"/>
</dbReference>
<evidence type="ECO:0000256" key="4">
    <source>
        <dbReference type="ARBA" id="ARBA00023125"/>
    </source>
</evidence>
<keyword evidence="4" id="KW-0238">DNA-binding</keyword>
<reference evidence="8 9" key="1">
    <citation type="submission" date="2018-09" db="EMBL/GenBank/DDBJ databases">
        <title>Isolation, diversity and antifungal activity of actinobacteria from wheat.</title>
        <authorList>
            <person name="Han C."/>
        </authorList>
    </citation>
    <scope>NUCLEOTIDE SEQUENCE [LARGE SCALE GENOMIC DNA]</scope>
    <source>
        <strain evidence="8 9">NEAU-YY265</strain>
    </source>
</reference>
<dbReference type="Gene3D" id="3.90.1150.10">
    <property type="entry name" value="Aspartate Aminotransferase, domain 1"/>
    <property type="match status" value="1"/>
</dbReference>
<dbReference type="InterPro" id="IPR004839">
    <property type="entry name" value="Aminotransferase_I/II_large"/>
</dbReference>
<comment type="caution">
    <text evidence="8">The sequence shown here is derived from an EMBL/GenBank/DDBJ whole genome shotgun (WGS) entry which is preliminary data.</text>
</comment>
<dbReference type="Pfam" id="PF00392">
    <property type="entry name" value="GntR"/>
    <property type="match status" value="1"/>
</dbReference>
<dbReference type="CDD" id="cd00609">
    <property type="entry name" value="AAT_like"/>
    <property type="match status" value="1"/>
</dbReference>
<dbReference type="GO" id="GO:0003677">
    <property type="term" value="F:DNA binding"/>
    <property type="evidence" value="ECO:0007669"/>
    <property type="project" value="UniProtKB-KW"/>
</dbReference>
<dbReference type="AlphaFoldDB" id="A0A418KI46"/>
<feature type="region of interest" description="Disordered" evidence="6">
    <location>
        <begin position="88"/>
        <end position="114"/>
    </location>
</feature>
<gene>
    <name evidence="8" type="ORF">DY240_26930</name>
</gene>
<dbReference type="SUPFAM" id="SSF46785">
    <property type="entry name" value="Winged helix' DNA-binding domain"/>
    <property type="match status" value="1"/>
</dbReference>
<protein>
    <submittedName>
        <fullName evidence="8">PLP-dependent aminotransferase family protein</fullName>
    </submittedName>
</protein>
<dbReference type="GO" id="GO:0003700">
    <property type="term" value="F:DNA-binding transcription factor activity"/>
    <property type="evidence" value="ECO:0007669"/>
    <property type="project" value="InterPro"/>
</dbReference>
<dbReference type="PROSITE" id="PS50949">
    <property type="entry name" value="HTH_GNTR"/>
    <property type="match status" value="1"/>
</dbReference>
<dbReference type="Pfam" id="PF00155">
    <property type="entry name" value="Aminotran_1_2"/>
    <property type="match status" value="1"/>
</dbReference>
<name>A0A418KI46_9ACTN</name>